<dbReference type="AlphaFoldDB" id="A0A0N5A1S2"/>
<organism evidence="1 2">
    <name type="scientific">Parastrongyloides trichosuri</name>
    <name type="common">Possum-specific nematode worm</name>
    <dbReference type="NCBI Taxonomy" id="131310"/>
    <lineage>
        <taxon>Eukaryota</taxon>
        <taxon>Metazoa</taxon>
        <taxon>Ecdysozoa</taxon>
        <taxon>Nematoda</taxon>
        <taxon>Chromadorea</taxon>
        <taxon>Rhabditida</taxon>
        <taxon>Tylenchina</taxon>
        <taxon>Panagrolaimomorpha</taxon>
        <taxon>Strongyloidoidea</taxon>
        <taxon>Strongyloididae</taxon>
        <taxon>Parastrongyloides</taxon>
    </lineage>
</organism>
<name>A0A0N5A1S2_PARTI</name>
<protein>
    <submittedName>
        <fullName evidence="2">Uncharacterized protein</fullName>
    </submittedName>
</protein>
<reference evidence="2" key="1">
    <citation type="submission" date="2017-02" db="UniProtKB">
        <authorList>
            <consortium name="WormBaseParasite"/>
        </authorList>
    </citation>
    <scope>IDENTIFICATION</scope>
</reference>
<dbReference type="Proteomes" id="UP000038045">
    <property type="component" value="Unplaced"/>
</dbReference>
<dbReference type="WBParaSite" id="PTRK_0001557100.1">
    <property type="protein sequence ID" value="PTRK_0001557100.1"/>
    <property type="gene ID" value="PTRK_0001557100"/>
</dbReference>
<evidence type="ECO:0000313" key="2">
    <source>
        <dbReference type="WBParaSite" id="PTRK_0001557100.1"/>
    </source>
</evidence>
<accession>A0A0N5A1S2</accession>
<proteinExistence type="predicted"/>
<sequence>MTPKTVLVSIANTRIKRKCSPTDLKEVFCDKEFSKKSQFSYLKNKSRKKKVTTPERELKRSKDALRRQYKKFYDKGLYRPINKVRIMDVKTLQNGESVVQFINFKGKREEKPMSQMIDDKRYSSLLFEYFNRRNGSIISFFEETIHITEEESREYA</sequence>
<keyword evidence="1" id="KW-1185">Reference proteome</keyword>
<evidence type="ECO:0000313" key="1">
    <source>
        <dbReference type="Proteomes" id="UP000038045"/>
    </source>
</evidence>